<keyword evidence="3" id="KW-1185">Reference proteome</keyword>
<name>A0A836BYV7_9CHLO</name>
<evidence type="ECO:0000256" key="1">
    <source>
        <dbReference type="SAM" id="MobiDB-lite"/>
    </source>
</evidence>
<evidence type="ECO:0000313" key="2">
    <source>
        <dbReference type="EMBL" id="KAG2493332.1"/>
    </source>
</evidence>
<gene>
    <name evidence="2" type="ORF">HYH03_008467</name>
</gene>
<reference evidence="2" key="1">
    <citation type="journal article" date="2020" name="bioRxiv">
        <title>Comparative genomics of Chlamydomonas.</title>
        <authorList>
            <person name="Craig R.J."/>
            <person name="Hasan A.R."/>
            <person name="Ness R.W."/>
            <person name="Keightley P.D."/>
        </authorList>
    </citation>
    <scope>NUCLEOTIDE SEQUENCE</scope>
    <source>
        <strain evidence="2">CCAP 11/70</strain>
    </source>
</reference>
<dbReference type="OrthoDB" id="565618at2759"/>
<feature type="region of interest" description="Disordered" evidence="1">
    <location>
        <begin position="13"/>
        <end position="75"/>
    </location>
</feature>
<sequence>MLLATQRVTAGCCARGAGSQRQAGPLAARQSPRPQAPSRTPRNLTPPDTGRAWGRRAVAASAAAPSADAGAQQGPPGAVAVIEWDVVEYELPAGERREGATLGLGKVEKVEEGRVTVWPLEEEAEEEWVESHDARLQELPPSAIRRVLDFDLSQRQDRESNPHGEHAHDVYRLLNPPSQGVYRGPRSFPIVVRS</sequence>
<protein>
    <submittedName>
        <fullName evidence="2">Uncharacterized protein</fullName>
    </submittedName>
</protein>
<dbReference type="AlphaFoldDB" id="A0A836BYV7"/>
<dbReference type="EMBL" id="JAEHOE010000038">
    <property type="protein sequence ID" value="KAG2493332.1"/>
    <property type="molecule type" value="Genomic_DNA"/>
</dbReference>
<evidence type="ECO:0000313" key="3">
    <source>
        <dbReference type="Proteomes" id="UP000612055"/>
    </source>
</evidence>
<proteinExistence type="predicted"/>
<feature type="compositionally biased region" description="Low complexity" evidence="1">
    <location>
        <begin position="50"/>
        <end position="75"/>
    </location>
</feature>
<comment type="caution">
    <text evidence="2">The sequence shown here is derived from an EMBL/GenBank/DDBJ whole genome shotgun (WGS) entry which is preliminary data.</text>
</comment>
<dbReference type="Proteomes" id="UP000612055">
    <property type="component" value="Unassembled WGS sequence"/>
</dbReference>
<accession>A0A836BYV7</accession>
<organism evidence="2 3">
    <name type="scientific">Edaphochlamys debaryana</name>
    <dbReference type="NCBI Taxonomy" id="47281"/>
    <lineage>
        <taxon>Eukaryota</taxon>
        <taxon>Viridiplantae</taxon>
        <taxon>Chlorophyta</taxon>
        <taxon>core chlorophytes</taxon>
        <taxon>Chlorophyceae</taxon>
        <taxon>CS clade</taxon>
        <taxon>Chlamydomonadales</taxon>
        <taxon>Chlamydomonadales incertae sedis</taxon>
        <taxon>Edaphochlamys</taxon>
    </lineage>
</organism>